<organism evidence="3 4">
    <name type="scientific">Micromonospora saelicesensis</name>
    <dbReference type="NCBI Taxonomy" id="285676"/>
    <lineage>
        <taxon>Bacteria</taxon>
        <taxon>Bacillati</taxon>
        <taxon>Actinomycetota</taxon>
        <taxon>Actinomycetes</taxon>
        <taxon>Micromonosporales</taxon>
        <taxon>Micromonosporaceae</taxon>
        <taxon>Micromonospora</taxon>
    </lineage>
</organism>
<name>A0A1C4Z6N7_9ACTN</name>
<dbReference type="Proteomes" id="UP000198864">
    <property type="component" value="Unassembled WGS sequence"/>
</dbReference>
<dbReference type="Proteomes" id="UP000249334">
    <property type="component" value="Unassembled WGS sequence"/>
</dbReference>
<dbReference type="EMBL" id="PYAG01000005">
    <property type="protein sequence ID" value="RAO37524.1"/>
    <property type="molecule type" value="Genomic_DNA"/>
</dbReference>
<protein>
    <submittedName>
        <fullName evidence="3">Uncharacterized protein</fullName>
    </submittedName>
</protein>
<sequence length="65" mass="6955">MRGIIEGMGGRLLAMFVPKINASAGCGSWPSCWQCISRCGRALPCDACTVGEIDQPGEWIYCKGC</sequence>
<accession>A0A1C4Z6N7</accession>
<proteinExistence type="predicted"/>
<evidence type="ECO:0000313" key="5">
    <source>
        <dbReference type="Proteomes" id="UP000249334"/>
    </source>
</evidence>
<reference evidence="3 4" key="1">
    <citation type="submission" date="2016-06" db="EMBL/GenBank/DDBJ databases">
        <authorList>
            <person name="Kjaerup R.B."/>
            <person name="Dalgaard T.S."/>
            <person name="Juul-Madsen H.R."/>
        </authorList>
    </citation>
    <scope>NUCLEOTIDE SEQUENCE [LARGE SCALE GENOMIC DNA]</scope>
    <source>
        <strain evidence="3 4">DSM 44871</strain>
    </source>
</reference>
<evidence type="ECO:0000313" key="4">
    <source>
        <dbReference type="Proteomes" id="UP000198864"/>
    </source>
</evidence>
<reference evidence="2 6" key="2">
    <citation type="submission" date="2018-03" db="EMBL/GenBank/DDBJ databases">
        <title>Defining the species Micromonospora saelicesensis and Micromonospora noduli under the framework of genomics.</title>
        <authorList>
            <person name="Riesco R."/>
            <person name="Trujillo M.E."/>
        </authorList>
    </citation>
    <scope>NUCLEOTIDE SEQUENCE [LARGE SCALE GENOMIC DNA]</scope>
    <source>
        <strain evidence="2 6">PSN13</strain>
    </source>
</reference>
<keyword evidence="5" id="KW-1185">Reference proteome</keyword>
<dbReference type="STRING" id="285676.GA0070561_4999"/>
<dbReference type="EMBL" id="PXXW01000013">
    <property type="protein sequence ID" value="RAO01856.1"/>
    <property type="molecule type" value="Genomic_DNA"/>
</dbReference>
<dbReference type="EMBL" id="FMCR01000005">
    <property type="protein sequence ID" value="SCF28660.1"/>
    <property type="molecule type" value="Genomic_DNA"/>
</dbReference>
<dbReference type="AlphaFoldDB" id="A0A1C4Z6N7"/>
<dbReference type="Proteomes" id="UP000249419">
    <property type="component" value="Unassembled WGS sequence"/>
</dbReference>
<evidence type="ECO:0000313" key="3">
    <source>
        <dbReference type="EMBL" id="SCF28660.1"/>
    </source>
</evidence>
<gene>
    <name evidence="3" type="ORF">GA0070561_4999</name>
    <name evidence="1" type="ORF">GAR05_01464</name>
    <name evidence="2" type="ORF">PSN13_01506</name>
</gene>
<evidence type="ECO:0000313" key="2">
    <source>
        <dbReference type="EMBL" id="RAO37524.1"/>
    </source>
</evidence>
<evidence type="ECO:0000313" key="1">
    <source>
        <dbReference type="EMBL" id="RAO01856.1"/>
    </source>
</evidence>
<reference evidence="1 5" key="3">
    <citation type="submission" date="2018-03" db="EMBL/GenBank/DDBJ databases">
        <title>Genomic framework for the identification of Micromonospora saelicesensis and Micromonospora noduli.</title>
        <authorList>
            <person name="Riesco R."/>
            <person name="Trujillo M.E."/>
        </authorList>
    </citation>
    <scope>NUCLEOTIDE SEQUENCE [LARGE SCALE GENOMIC DNA]</scope>
    <source>
        <strain evidence="1 5">GAR05</strain>
    </source>
</reference>
<evidence type="ECO:0000313" key="6">
    <source>
        <dbReference type="Proteomes" id="UP000249419"/>
    </source>
</evidence>
<dbReference type="RefSeq" id="WP_112639507.1">
    <property type="nucleotide sequence ID" value="NZ_CP192017.1"/>
</dbReference>